<dbReference type="InterPro" id="IPR053152">
    <property type="entry name" value="Hydrolase_YcaC-like"/>
</dbReference>
<dbReference type="Pfam" id="PF00857">
    <property type="entry name" value="Isochorismatase"/>
    <property type="match status" value="1"/>
</dbReference>
<evidence type="ECO:0000313" key="2">
    <source>
        <dbReference type="EMBL" id="UPK68844.1"/>
    </source>
</evidence>
<accession>A0ABY4I0C6</accession>
<dbReference type="Proteomes" id="UP000830198">
    <property type="component" value="Chromosome"/>
</dbReference>
<dbReference type="InterPro" id="IPR036380">
    <property type="entry name" value="Isochorismatase-like_sf"/>
</dbReference>
<dbReference type="Gene3D" id="3.40.50.850">
    <property type="entry name" value="Isochorismatase-like"/>
    <property type="match status" value="1"/>
</dbReference>
<protein>
    <submittedName>
        <fullName evidence="2">Isochorismatase family protein</fullName>
    </submittedName>
</protein>
<dbReference type="EMBL" id="CP095855">
    <property type="protein sequence ID" value="UPK68844.1"/>
    <property type="molecule type" value="Genomic_DNA"/>
</dbReference>
<evidence type="ECO:0000313" key="3">
    <source>
        <dbReference type="Proteomes" id="UP000830198"/>
    </source>
</evidence>
<dbReference type="PANTHER" id="PTHR43559:SF3">
    <property type="entry name" value="HYDROLASE YCAC-RELATED"/>
    <property type="match status" value="1"/>
</dbReference>
<organism evidence="2 3">
    <name type="scientific">Chitinophaga filiformis</name>
    <name type="common">Myxococcus filiformis</name>
    <name type="synonym">Flexibacter filiformis</name>
    <dbReference type="NCBI Taxonomy" id="104663"/>
    <lineage>
        <taxon>Bacteria</taxon>
        <taxon>Pseudomonadati</taxon>
        <taxon>Bacteroidota</taxon>
        <taxon>Chitinophagia</taxon>
        <taxon>Chitinophagales</taxon>
        <taxon>Chitinophagaceae</taxon>
        <taxon>Chitinophaga</taxon>
    </lineage>
</organism>
<gene>
    <name evidence="2" type="ORF">MYF79_28195</name>
</gene>
<reference evidence="2 3" key="1">
    <citation type="submission" date="2022-04" db="EMBL/GenBank/DDBJ databases">
        <title>The arsenic-methylating capacity of Chitinophaga filiformis YT5 during chitin decomposition.</title>
        <authorList>
            <person name="Chen G."/>
            <person name="Liang Y."/>
        </authorList>
    </citation>
    <scope>NUCLEOTIDE SEQUENCE [LARGE SCALE GENOMIC DNA]</scope>
    <source>
        <strain evidence="2 3">YT5</strain>
    </source>
</reference>
<dbReference type="PANTHER" id="PTHR43559">
    <property type="entry name" value="HYDROLASE YCAC-RELATED"/>
    <property type="match status" value="1"/>
</dbReference>
<proteinExistence type="predicted"/>
<sequence length="198" mass="22175">MKKFKIEDTVMLLIDHQEGTINFSANRPHEEIISRARTLARVARDLNIPVVLTSSQEDLAQGPLLKDMEEILPQQFANRVKRQGITNAWEDDAFKAAVLKAADGRKNIVMAGLTNDVCIVWPSISMVEEGFDVQVVIDGGGAPSQMAEDVARNTWEKHGVRTTTISQFISELVHSWATPEGEKVKPILFEEIYSKLFK</sequence>
<name>A0ABY4I0C6_CHIFI</name>
<keyword evidence="3" id="KW-1185">Reference proteome</keyword>
<dbReference type="SUPFAM" id="SSF52499">
    <property type="entry name" value="Isochorismatase-like hydrolases"/>
    <property type="match status" value="1"/>
</dbReference>
<dbReference type="InterPro" id="IPR000868">
    <property type="entry name" value="Isochorismatase-like_dom"/>
</dbReference>
<feature type="domain" description="Isochorismatase-like" evidence="1">
    <location>
        <begin position="9"/>
        <end position="165"/>
    </location>
</feature>
<evidence type="ECO:0000259" key="1">
    <source>
        <dbReference type="Pfam" id="PF00857"/>
    </source>
</evidence>
<dbReference type="RefSeq" id="WP_247811208.1">
    <property type="nucleotide sequence ID" value="NZ_CP095855.1"/>
</dbReference>